<sequence>MKVRGTRAALRVLPVLMLVAGMTLSMLCGRHIPPDRPVIVAGPVEGSINVNYAFTATAVSPEGDSIAIRFDWGDGDTSDWSGYVASGEEVTMSRTWADTGTYHVKAQARTPAAAESDWSEPHPVTITGEPGTIKWRYETGVNVISSPAIGDDGTVYVGTWDGTLVALRPDGSVIWQFELNGFLFSPPGVGDDGTIYLGTSRSRFGSGYFYAINPDGTLRWRVYQGDELPCAGPAIAADGTVYVAGAIESGGGGVRAYDPDGNLRWRYEVGDWVCSSPAVGVDGAVYFGSSDSFLYALHPDGNLKWRAGTGYNGPSSPAIAADGTVYIGSGDGHLYAINPDGTRRWRYRTDGFVYSSPSIGADGTIYVGSSDRCLYAISPDGTLRWRYRTGHDCYSSPAVRADGAVYVVSDGLYAVTPDGELKWRYADASGTSSPAIAEDGTVYFEGSEKLHAIYGDSLLANTPWPKYGADSRNTGRVRRP</sequence>
<dbReference type="InterPro" id="IPR015943">
    <property type="entry name" value="WD40/YVTN_repeat-like_dom_sf"/>
</dbReference>
<protein>
    <submittedName>
        <fullName evidence="3">PKD domain-containing protein</fullName>
    </submittedName>
</protein>
<dbReference type="InterPro" id="IPR013783">
    <property type="entry name" value="Ig-like_fold"/>
</dbReference>
<keyword evidence="1" id="KW-0472">Membrane</keyword>
<organism evidence="3">
    <name type="scientific">candidate division WOR-3 bacterium</name>
    <dbReference type="NCBI Taxonomy" id="2052148"/>
    <lineage>
        <taxon>Bacteria</taxon>
        <taxon>Bacteria division WOR-3</taxon>
    </lineage>
</organism>
<reference evidence="3" key="1">
    <citation type="journal article" date="2020" name="mSystems">
        <title>Genome- and Community-Level Interaction Insights into Carbon Utilization and Element Cycling Functions of Hydrothermarchaeota in Hydrothermal Sediment.</title>
        <authorList>
            <person name="Zhou Z."/>
            <person name="Liu Y."/>
            <person name="Xu W."/>
            <person name="Pan J."/>
            <person name="Luo Z.H."/>
            <person name="Li M."/>
        </authorList>
    </citation>
    <scope>NUCLEOTIDE SEQUENCE [LARGE SCALE GENOMIC DNA]</scope>
    <source>
        <strain evidence="3">SpSt-1182</strain>
    </source>
</reference>
<comment type="caution">
    <text evidence="3">The sequence shown here is derived from an EMBL/GenBank/DDBJ whole genome shotgun (WGS) entry which is preliminary data.</text>
</comment>
<dbReference type="InterPro" id="IPR018391">
    <property type="entry name" value="PQQ_b-propeller_rpt"/>
</dbReference>
<dbReference type="SUPFAM" id="SSF49299">
    <property type="entry name" value="PKD domain"/>
    <property type="match status" value="1"/>
</dbReference>
<feature type="transmembrane region" description="Helical" evidence="1">
    <location>
        <begin position="12"/>
        <end position="32"/>
    </location>
</feature>
<dbReference type="InterPro" id="IPR011047">
    <property type="entry name" value="Quinoprotein_ADH-like_sf"/>
</dbReference>
<dbReference type="SMART" id="SM00564">
    <property type="entry name" value="PQQ"/>
    <property type="match status" value="7"/>
</dbReference>
<evidence type="ECO:0000313" key="3">
    <source>
        <dbReference type="EMBL" id="HDQ99818.1"/>
    </source>
</evidence>
<dbReference type="AlphaFoldDB" id="A0A7V0XF90"/>
<dbReference type="Gene3D" id="2.130.10.10">
    <property type="entry name" value="YVTN repeat-like/Quinoprotein amine dehydrogenase"/>
    <property type="match status" value="1"/>
</dbReference>
<dbReference type="InterPro" id="IPR035986">
    <property type="entry name" value="PKD_dom_sf"/>
</dbReference>
<evidence type="ECO:0000259" key="2">
    <source>
        <dbReference type="Pfam" id="PF13360"/>
    </source>
</evidence>
<name>A0A7V0XF90_UNCW3</name>
<keyword evidence="1" id="KW-0812">Transmembrane</keyword>
<dbReference type="Gene3D" id="2.60.40.10">
    <property type="entry name" value="Immunoglobulins"/>
    <property type="match status" value="1"/>
</dbReference>
<dbReference type="SUPFAM" id="SSF50998">
    <property type="entry name" value="Quinoprotein alcohol dehydrogenase-like"/>
    <property type="match status" value="1"/>
</dbReference>
<feature type="domain" description="Pyrrolo-quinoline quinone repeat" evidence="2">
    <location>
        <begin position="210"/>
        <end position="348"/>
    </location>
</feature>
<gene>
    <name evidence="3" type="ORF">ENN51_06000</name>
</gene>
<dbReference type="Gene3D" id="2.40.10.480">
    <property type="match status" value="2"/>
</dbReference>
<proteinExistence type="predicted"/>
<keyword evidence="1" id="KW-1133">Transmembrane helix</keyword>
<dbReference type="Pfam" id="PF13360">
    <property type="entry name" value="PQQ_2"/>
    <property type="match status" value="1"/>
</dbReference>
<dbReference type="Proteomes" id="UP000885672">
    <property type="component" value="Unassembled WGS sequence"/>
</dbReference>
<evidence type="ECO:0000256" key="1">
    <source>
        <dbReference type="SAM" id="Phobius"/>
    </source>
</evidence>
<dbReference type="EMBL" id="DSBX01000223">
    <property type="protein sequence ID" value="HDQ99818.1"/>
    <property type="molecule type" value="Genomic_DNA"/>
</dbReference>
<dbReference type="PANTHER" id="PTHR34512">
    <property type="entry name" value="CELL SURFACE PROTEIN"/>
    <property type="match status" value="1"/>
</dbReference>
<dbReference type="PANTHER" id="PTHR34512:SF30">
    <property type="entry name" value="OUTER MEMBRANE PROTEIN ASSEMBLY FACTOR BAMB"/>
    <property type="match status" value="1"/>
</dbReference>
<accession>A0A7V0XF90</accession>
<dbReference type="InterPro" id="IPR002372">
    <property type="entry name" value="PQQ_rpt_dom"/>
</dbReference>